<feature type="domain" description="NOL9 C-terminal" evidence="10">
    <location>
        <begin position="354"/>
        <end position="459"/>
    </location>
</feature>
<dbReference type="PANTHER" id="PTHR12755">
    <property type="entry name" value="CLEAVAGE/POLYADENYLATION FACTOR IA SUBUNIT CLP1P"/>
    <property type="match status" value="1"/>
</dbReference>
<name>A0A177B5L6_9BILA</name>
<dbReference type="GO" id="GO:0051731">
    <property type="term" value="F:polynucleotide 5'-hydroxyl-kinase activity"/>
    <property type="evidence" value="ECO:0007669"/>
    <property type="project" value="InterPro"/>
</dbReference>
<dbReference type="GO" id="GO:0000448">
    <property type="term" value="P:cleavage in ITS2 between 5.8S rRNA and LSU-rRNA of tricistronic rRNA transcript (SSU-rRNA, 5.8S rRNA, LSU-rRNA)"/>
    <property type="evidence" value="ECO:0007669"/>
    <property type="project" value="TreeGrafter"/>
</dbReference>
<gene>
    <name evidence="11" type="ORF">A3Q56_02642</name>
</gene>
<reference evidence="11 12" key="1">
    <citation type="submission" date="2016-04" db="EMBL/GenBank/DDBJ databases">
        <title>The genome of Intoshia linei affirms orthonectids as highly simplified spiralians.</title>
        <authorList>
            <person name="Mikhailov K.V."/>
            <person name="Slusarev G.S."/>
            <person name="Nikitin M.A."/>
            <person name="Logacheva M.D."/>
            <person name="Penin A."/>
            <person name="Aleoshin V."/>
            <person name="Panchin Y.V."/>
        </authorList>
    </citation>
    <scope>NUCLEOTIDE SEQUENCE [LARGE SCALE GENOMIC DNA]</scope>
    <source>
        <strain evidence="11">Intl2013</strain>
        <tissue evidence="11">Whole animal</tissue>
    </source>
</reference>
<keyword evidence="5" id="KW-0547">Nucleotide-binding</keyword>
<dbReference type="InterPro" id="IPR045116">
    <property type="entry name" value="Clp1/Grc3"/>
</dbReference>
<sequence length="498" mass="57409">MEKDSFEGKFEFGILLISGSFNLTVLKGCAKCHGFHLMKKNEPYYFCNILPFSQFCIELCDDECNEKSNEFRYRIEKIEKPNLIHIQTDSYFSRLVRNMNAKIEHEVFNNYTEIKNMKVVTYDYDTITTLSKMCGFNKKYFVMGSTDTGKSTMTKYIVNCLLNINDKVYYIDCDIGQSEFSTPGCISLFCLKKPVFGPPFSHVIETVASCTIANNTVTNIEINSYLACVNHCYNHYLNQKVNDPLVVNWMGWIQGLGYQLMKETIKIVRPHFVVQLDSPMKHVNINPVDTLSIQDSKSKRSFSKEFTNVLIKSPIAYNTVKTYPNQKLRQLQFLVYFSNVFKVFNVALSLNYAKPYMIHFSNIFIKLHTKVPPDMYCDVINASVVSLSHLEDNCDYTHNYCNISKMNILQSNTTEKFDHLGYGIIRNVDLINRIIFVITPLSSKIISQVNVIICTKIPLLTNILSSQTNLAYQPNYLSYSSNNMLSKHQSLASIRKRR</sequence>
<dbReference type="InterPro" id="IPR027417">
    <property type="entry name" value="P-loop_NTPase"/>
</dbReference>
<evidence type="ECO:0000313" key="11">
    <source>
        <dbReference type="EMBL" id="OAF69565.1"/>
    </source>
</evidence>
<comment type="caution">
    <text evidence="11">The sequence shown here is derived from an EMBL/GenBank/DDBJ whole genome shotgun (WGS) entry which is preliminary data.</text>
</comment>
<evidence type="ECO:0000256" key="2">
    <source>
        <dbReference type="ARBA" id="ARBA00011003"/>
    </source>
</evidence>
<evidence type="ECO:0000259" key="9">
    <source>
        <dbReference type="Pfam" id="PF16575"/>
    </source>
</evidence>
<keyword evidence="4" id="KW-0808">Transferase</keyword>
<keyword evidence="6" id="KW-0418">Kinase</keyword>
<keyword evidence="3" id="KW-0698">rRNA processing</keyword>
<dbReference type="AlphaFoldDB" id="A0A177B5L6"/>
<evidence type="ECO:0000256" key="1">
    <source>
        <dbReference type="ARBA" id="ARBA00004604"/>
    </source>
</evidence>
<evidence type="ECO:0000256" key="6">
    <source>
        <dbReference type="ARBA" id="ARBA00022777"/>
    </source>
</evidence>
<proteinExistence type="inferred from homology"/>
<keyword evidence="7" id="KW-0067">ATP-binding</keyword>
<evidence type="ECO:0000259" key="10">
    <source>
        <dbReference type="Pfam" id="PF25467"/>
    </source>
</evidence>
<dbReference type="InterPro" id="IPR057570">
    <property type="entry name" value="NOL9_C"/>
</dbReference>
<comment type="subcellular location">
    <subcellularLocation>
        <location evidence="1">Nucleus</location>
        <location evidence="1">Nucleolus</location>
    </subcellularLocation>
</comment>
<evidence type="ECO:0000256" key="5">
    <source>
        <dbReference type="ARBA" id="ARBA00022741"/>
    </source>
</evidence>
<dbReference type="InterPro" id="IPR032319">
    <property type="entry name" value="CLP1_P"/>
</dbReference>
<dbReference type="GO" id="GO:0005524">
    <property type="term" value="F:ATP binding"/>
    <property type="evidence" value="ECO:0007669"/>
    <property type="project" value="UniProtKB-KW"/>
</dbReference>
<accession>A0A177B5L6</accession>
<dbReference type="OrthoDB" id="2405412at2759"/>
<evidence type="ECO:0000256" key="7">
    <source>
        <dbReference type="ARBA" id="ARBA00022840"/>
    </source>
</evidence>
<dbReference type="PANTHER" id="PTHR12755:SF3">
    <property type="entry name" value="POLYNUCLEOTIDE 5'-HYDROXYL-KINASE NOL9"/>
    <property type="match status" value="1"/>
</dbReference>
<dbReference type="Proteomes" id="UP000078046">
    <property type="component" value="Unassembled WGS sequence"/>
</dbReference>
<dbReference type="EMBL" id="LWCA01000261">
    <property type="protein sequence ID" value="OAF69565.1"/>
    <property type="molecule type" value="Genomic_DNA"/>
</dbReference>
<evidence type="ECO:0000313" key="12">
    <source>
        <dbReference type="Proteomes" id="UP000078046"/>
    </source>
</evidence>
<feature type="domain" description="Clp1 P-loop" evidence="9">
    <location>
        <begin position="144"/>
        <end position="337"/>
    </location>
</feature>
<evidence type="ECO:0000256" key="8">
    <source>
        <dbReference type="ARBA" id="ARBA00023242"/>
    </source>
</evidence>
<evidence type="ECO:0000256" key="4">
    <source>
        <dbReference type="ARBA" id="ARBA00022679"/>
    </source>
</evidence>
<dbReference type="SUPFAM" id="SSF52540">
    <property type="entry name" value="P-loop containing nucleoside triphosphate hydrolases"/>
    <property type="match status" value="1"/>
</dbReference>
<comment type="similarity">
    <text evidence="2">Belongs to the Clp1 family. NOL9/GRC3 subfamily.</text>
</comment>
<organism evidence="11 12">
    <name type="scientific">Intoshia linei</name>
    <dbReference type="NCBI Taxonomy" id="1819745"/>
    <lineage>
        <taxon>Eukaryota</taxon>
        <taxon>Metazoa</taxon>
        <taxon>Spiralia</taxon>
        <taxon>Lophotrochozoa</taxon>
        <taxon>Mesozoa</taxon>
        <taxon>Orthonectida</taxon>
        <taxon>Rhopaluridae</taxon>
        <taxon>Intoshia</taxon>
    </lineage>
</organism>
<keyword evidence="8" id="KW-0539">Nucleus</keyword>
<evidence type="ECO:0000256" key="3">
    <source>
        <dbReference type="ARBA" id="ARBA00022552"/>
    </source>
</evidence>
<dbReference type="Pfam" id="PF16575">
    <property type="entry name" value="CLP1_P"/>
    <property type="match status" value="1"/>
</dbReference>
<dbReference type="Gene3D" id="3.40.50.300">
    <property type="entry name" value="P-loop containing nucleotide triphosphate hydrolases"/>
    <property type="match status" value="1"/>
</dbReference>
<dbReference type="Pfam" id="PF25467">
    <property type="entry name" value="NOL9_C"/>
    <property type="match status" value="1"/>
</dbReference>
<protein>
    <submittedName>
        <fullName evidence="11">Nucleolar protein 9</fullName>
    </submittedName>
</protein>
<keyword evidence="12" id="KW-1185">Reference proteome</keyword>
<dbReference type="GO" id="GO:0005730">
    <property type="term" value="C:nucleolus"/>
    <property type="evidence" value="ECO:0007669"/>
    <property type="project" value="UniProtKB-SubCell"/>
</dbReference>